<dbReference type="GeneID" id="79265968"/>
<dbReference type="EMBL" id="JBHTAP010000001">
    <property type="protein sequence ID" value="MFC7234301.1"/>
    <property type="molecule type" value="Genomic_DNA"/>
</dbReference>
<keyword evidence="3" id="KW-1185">Reference proteome</keyword>
<reference evidence="2 3" key="1">
    <citation type="journal article" date="2019" name="Int. J. Syst. Evol. Microbiol.">
        <title>The Global Catalogue of Microorganisms (GCM) 10K type strain sequencing project: providing services to taxonomists for standard genome sequencing and annotation.</title>
        <authorList>
            <consortium name="The Broad Institute Genomics Platform"/>
            <consortium name="The Broad Institute Genome Sequencing Center for Infectious Disease"/>
            <person name="Wu L."/>
            <person name="Ma J."/>
        </authorList>
    </citation>
    <scope>NUCLEOTIDE SEQUENCE [LARGE SCALE GENOMIC DNA]</scope>
    <source>
        <strain evidence="2 3">DT85</strain>
    </source>
</reference>
<protein>
    <submittedName>
        <fullName evidence="2">Uncharacterized protein</fullName>
    </submittedName>
</protein>
<evidence type="ECO:0000313" key="2">
    <source>
        <dbReference type="EMBL" id="MFC7234301.1"/>
    </source>
</evidence>
<evidence type="ECO:0000256" key="1">
    <source>
        <dbReference type="SAM" id="Phobius"/>
    </source>
</evidence>
<feature type="transmembrane region" description="Helical" evidence="1">
    <location>
        <begin position="54"/>
        <end position="71"/>
    </location>
</feature>
<sequence length="72" mass="8081">MALDIPILAVGAAWLLLGSVSVRRPHDIYRRFRPDVWADATVRRRDRSATRVRRFGYLLAGCGLGALAIQFV</sequence>
<dbReference type="Proteomes" id="UP001596398">
    <property type="component" value="Unassembled WGS sequence"/>
</dbReference>
<proteinExistence type="predicted"/>
<keyword evidence="1" id="KW-0812">Transmembrane</keyword>
<dbReference type="AlphaFoldDB" id="A0ABD5ZL85"/>
<feature type="transmembrane region" description="Helical" evidence="1">
    <location>
        <begin position="6"/>
        <end position="23"/>
    </location>
</feature>
<keyword evidence="1" id="KW-0472">Membrane</keyword>
<dbReference type="RefSeq" id="WP_276235303.1">
    <property type="nucleotide sequence ID" value="NZ_CP119802.1"/>
</dbReference>
<name>A0ABD5ZL85_9EURY</name>
<accession>A0ABD5ZL85</accession>
<gene>
    <name evidence="2" type="ORF">ACFQJ4_03115</name>
</gene>
<organism evidence="2 3">
    <name type="scientific">Halosegnis marinus</name>
    <dbReference type="NCBI Taxonomy" id="3034023"/>
    <lineage>
        <taxon>Archaea</taxon>
        <taxon>Methanobacteriati</taxon>
        <taxon>Methanobacteriota</taxon>
        <taxon>Stenosarchaea group</taxon>
        <taxon>Halobacteria</taxon>
        <taxon>Halobacteriales</taxon>
        <taxon>Natronomonadaceae</taxon>
        <taxon>Halosegnis</taxon>
    </lineage>
</organism>
<comment type="caution">
    <text evidence="2">The sequence shown here is derived from an EMBL/GenBank/DDBJ whole genome shotgun (WGS) entry which is preliminary data.</text>
</comment>
<evidence type="ECO:0000313" key="3">
    <source>
        <dbReference type="Proteomes" id="UP001596398"/>
    </source>
</evidence>
<keyword evidence="1" id="KW-1133">Transmembrane helix</keyword>